<reference evidence="17" key="1">
    <citation type="journal article" date="2019" name="Sci. Rep.">
        <title>Mitochondrial genome characterization of the family Trigonidiidae (Orthoptera) reveals novel structural features and nad1 transcript ends.</title>
        <authorList>
            <person name="Ma C."/>
            <person name="Wang Y."/>
            <person name="Zhang L."/>
            <person name="Li J."/>
        </authorList>
    </citation>
    <scope>NUCLEOTIDE SEQUENCE</scope>
</reference>
<evidence type="ECO:0000256" key="10">
    <source>
        <dbReference type="ARBA" id="ARBA00022989"/>
    </source>
</evidence>
<evidence type="ECO:0000256" key="7">
    <source>
        <dbReference type="ARBA" id="ARBA00022692"/>
    </source>
</evidence>
<evidence type="ECO:0000256" key="13">
    <source>
        <dbReference type="ARBA" id="ARBA00023136"/>
    </source>
</evidence>
<evidence type="ECO:0000256" key="15">
    <source>
        <dbReference type="ARBA" id="ARBA00049551"/>
    </source>
</evidence>
<dbReference type="GO" id="GO:0031966">
    <property type="term" value="C:mitochondrial membrane"/>
    <property type="evidence" value="ECO:0007669"/>
    <property type="project" value="UniProtKB-SubCell"/>
</dbReference>
<gene>
    <name evidence="17" type="primary">nad6</name>
</gene>
<evidence type="ECO:0000256" key="4">
    <source>
        <dbReference type="ARBA" id="ARBA00021095"/>
    </source>
</evidence>
<keyword evidence="8" id="KW-1278">Translocase</keyword>
<keyword evidence="13 16" id="KW-0472">Membrane</keyword>
<evidence type="ECO:0000256" key="11">
    <source>
        <dbReference type="ARBA" id="ARBA00023027"/>
    </source>
</evidence>
<geneLocation type="mitochondrion" evidence="17"/>
<sequence length="171" mass="20432">MLKFILLMSMMFNTMILFSSHPLFFTLMIISQTLILCILLNFFYSSMWFSYILFLTFLGGMLILFIYMTSLTSNEILLQNKFKLFLITMITFMFFMLMIKFMNLNYSMMMNQDSMNLQNFITLYDHPKNLNMMYNKPNYLITIMMISYLLISLIIVINISNPKMGALRHLF</sequence>
<evidence type="ECO:0000256" key="16">
    <source>
        <dbReference type="SAM" id="Phobius"/>
    </source>
</evidence>
<dbReference type="InterPro" id="IPR050269">
    <property type="entry name" value="ComplexI_Subunit6"/>
</dbReference>
<protein>
    <recommendedName>
        <fullName evidence="4">NADH-ubiquinone oxidoreductase chain 6</fullName>
        <ecNumber evidence="3">7.1.1.2</ecNumber>
    </recommendedName>
    <alternativeName>
        <fullName evidence="14">NADH dehydrogenase subunit 6</fullName>
    </alternativeName>
</protein>
<comment type="subcellular location">
    <subcellularLocation>
        <location evidence="1">Mitochondrion membrane</location>
        <topology evidence="1">Multi-pass membrane protein</topology>
    </subcellularLocation>
</comment>
<evidence type="ECO:0000313" key="17">
    <source>
        <dbReference type="EMBL" id="QHQ73131.1"/>
    </source>
</evidence>
<evidence type="ECO:0000256" key="5">
    <source>
        <dbReference type="ARBA" id="ARBA00022448"/>
    </source>
</evidence>
<keyword evidence="12 17" id="KW-0496">Mitochondrion</keyword>
<feature type="transmembrane region" description="Helical" evidence="16">
    <location>
        <begin position="48"/>
        <end position="70"/>
    </location>
</feature>
<keyword evidence="10 16" id="KW-1133">Transmembrane helix</keyword>
<evidence type="ECO:0000256" key="9">
    <source>
        <dbReference type="ARBA" id="ARBA00022982"/>
    </source>
</evidence>
<feature type="transmembrane region" description="Helical" evidence="16">
    <location>
        <begin position="139"/>
        <end position="159"/>
    </location>
</feature>
<evidence type="ECO:0000256" key="1">
    <source>
        <dbReference type="ARBA" id="ARBA00004225"/>
    </source>
</evidence>
<feature type="transmembrane region" description="Helical" evidence="16">
    <location>
        <begin position="82"/>
        <end position="102"/>
    </location>
</feature>
<evidence type="ECO:0000256" key="6">
    <source>
        <dbReference type="ARBA" id="ARBA00022660"/>
    </source>
</evidence>
<evidence type="ECO:0000256" key="12">
    <source>
        <dbReference type="ARBA" id="ARBA00023128"/>
    </source>
</evidence>
<dbReference type="GO" id="GO:0008137">
    <property type="term" value="F:NADH dehydrogenase (ubiquinone) activity"/>
    <property type="evidence" value="ECO:0007669"/>
    <property type="project" value="UniProtKB-EC"/>
</dbReference>
<evidence type="ECO:0000256" key="2">
    <source>
        <dbReference type="ARBA" id="ARBA00005698"/>
    </source>
</evidence>
<keyword evidence="11" id="KW-0520">NAD</keyword>
<evidence type="ECO:0000256" key="3">
    <source>
        <dbReference type="ARBA" id="ARBA00012944"/>
    </source>
</evidence>
<feature type="transmembrane region" description="Helical" evidence="16">
    <location>
        <begin position="21"/>
        <end position="42"/>
    </location>
</feature>
<comment type="catalytic activity">
    <reaction evidence="15">
        <text>a ubiquinone + NADH + 5 H(+)(in) = a ubiquinol + NAD(+) + 4 H(+)(out)</text>
        <dbReference type="Rhea" id="RHEA:29091"/>
        <dbReference type="Rhea" id="RHEA-COMP:9565"/>
        <dbReference type="Rhea" id="RHEA-COMP:9566"/>
        <dbReference type="ChEBI" id="CHEBI:15378"/>
        <dbReference type="ChEBI" id="CHEBI:16389"/>
        <dbReference type="ChEBI" id="CHEBI:17976"/>
        <dbReference type="ChEBI" id="CHEBI:57540"/>
        <dbReference type="ChEBI" id="CHEBI:57945"/>
        <dbReference type="EC" id="7.1.1.2"/>
    </reaction>
</comment>
<comment type="similarity">
    <text evidence="2">Belongs to the complex I subunit 6 family.</text>
</comment>
<accession>A0A6B9VWV4</accession>
<evidence type="ECO:0000256" key="14">
    <source>
        <dbReference type="ARBA" id="ARBA00031019"/>
    </source>
</evidence>
<keyword evidence="9" id="KW-0249">Electron transport</keyword>
<keyword evidence="6" id="KW-0679">Respiratory chain</keyword>
<dbReference type="EMBL" id="MK303553">
    <property type="protein sequence ID" value="QHQ73131.1"/>
    <property type="molecule type" value="Genomic_DNA"/>
</dbReference>
<proteinExistence type="inferred from homology"/>
<evidence type="ECO:0000256" key="8">
    <source>
        <dbReference type="ARBA" id="ARBA00022967"/>
    </source>
</evidence>
<dbReference type="EC" id="7.1.1.2" evidence="3"/>
<organism evidence="17">
    <name type="scientific">Homoeoxipha nigripes</name>
    <dbReference type="NCBI Taxonomy" id="2697520"/>
    <lineage>
        <taxon>Eukaryota</taxon>
        <taxon>Metazoa</taxon>
        <taxon>Ecdysozoa</taxon>
        <taxon>Arthropoda</taxon>
        <taxon>Hexapoda</taxon>
        <taxon>Insecta</taxon>
        <taxon>Pterygota</taxon>
        <taxon>Neoptera</taxon>
        <taxon>Polyneoptera</taxon>
        <taxon>Orthoptera</taxon>
        <taxon>Ensifera</taxon>
        <taxon>Gryllidea</taxon>
        <taxon>Grylloidea</taxon>
        <taxon>Trigonidiidae</taxon>
        <taxon>Trigonidiinae</taxon>
        <taxon>Homoeoxipha</taxon>
    </lineage>
</organism>
<dbReference type="PANTHER" id="PTHR11435">
    <property type="entry name" value="NADH UBIQUINONE OXIDOREDUCTASE SUBUNIT ND6"/>
    <property type="match status" value="1"/>
</dbReference>
<dbReference type="PANTHER" id="PTHR11435:SF1">
    <property type="entry name" value="NADH-UBIQUINONE OXIDOREDUCTASE CHAIN 6"/>
    <property type="match status" value="1"/>
</dbReference>
<dbReference type="AlphaFoldDB" id="A0A6B9VWV4"/>
<keyword evidence="7 16" id="KW-0812">Transmembrane</keyword>
<name>A0A6B9VWV4_9ORTH</name>
<keyword evidence="5" id="KW-0813">Transport</keyword>